<proteinExistence type="predicted"/>
<keyword evidence="6" id="KW-1185">Reference proteome</keyword>
<feature type="domain" description="ABC transporter" evidence="4">
    <location>
        <begin position="8"/>
        <end position="277"/>
    </location>
</feature>
<dbReference type="Gene3D" id="3.40.50.300">
    <property type="entry name" value="P-loop containing nucleotide triphosphate hydrolases"/>
    <property type="match status" value="2"/>
</dbReference>
<keyword evidence="1" id="KW-0547">Nucleotide-binding</keyword>
<evidence type="ECO:0000313" key="6">
    <source>
        <dbReference type="Proteomes" id="UP001623330"/>
    </source>
</evidence>
<feature type="domain" description="ABC transporter" evidence="4">
    <location>
        <begin position="324"/>
        <end position="554"/>
    </location>
</feature>
<comment type="caution">
    <text evidence="5">The sequence shown here is derived from an EMBL/GenBank/DDBJ whole genome shotgun (WGS) entry which is preliminary data.</text>
</comment>
<name>A0ABR4NY87_9SACH</name>
<gene>
    <name evidence="5" type="ORF">RNJ44_03717</name>
</gene>
<dbReference type="EMBL" id="JBEVYD010000004">
    <property type="protein sequence ID" value="KAL3233677.1"/>
    <property type="molecule type" value="Genomic_DNA"/>
</dbReference>
<accession>A0ABR4NY87</accession>
<dbReference type="SUPFAM" id="SSF52540">
    <property type="entry name" value="P-loop containing nucleoside triphosphate hydrolases"/>
    <property type="match status" value="2"/>
</dbReference>
<evidence type="ECO:0000259" key="4">
    <source>
        <dbReference type="PROSITE" id="PS50893"/>
    </source>
</evidence>
<dbReference type="InterPro" id="IPR027417">
    <property type="entry name" value="P-loop_NTPase"/>
</dbReference>
<reference evidence="5 6" key="1">
    <citation type="submission" date="2024-05" db="EMBL/GenBank/DDBJ databases">
        <title>Long read based assembly of the Candida bracarensis genome reveals expanded adhesin content.</title>
        <authorList>
            <person name="Marcet-Houben M."/>
            <person name="Ksiezopolska E."/>
            <person name="Gabaldon T."/>
        </authorList>
    </citation>
    <scope>NUCLEOTIDE SEQUENCE [LARGE SCALE GENOMIC DNA]</scope>
    <source>
        <strain evidence="5 6">CBM6</strain>
    </source>
</reference>
<evidence type="ECO:0000256" key="2">
    <source>
        <dbReference type="ARBA" id="ARBA00022840"/>
    </source>
</evidence>
<dbReference type="PROSITE" id="PS50893">
    <property type="entry name" value="ABC_TRANSPORTER_2"/>
    <property type="match status" value="2"/>
</dbReference>
<dbReference type="Proteomes" id="UP001623330">
    <property type="component" value="Unassembled WGS sequence"/>
</dbReference>
<dbReference type="GO" id="GO:0005524">
    <property type="term" value="F:ATP binding"/>
    <property type="evidence" value="ECO:0007669"/>
    <property type="project" value="UniProtKB-KW"/>
</dbReference>
<dbReference type="InterPro" id="IPR050334">
    <property type="entry name" value="Molybdenum_import_ModC"/>
</dbReference>
<keyword evidence="3" id="KW-0175">Coiled coil</keyword>
<feature type="coiled-coil region" evidence="3">
    <location>
        <begin position="261"/>
        <end position="288"/>
    </location>
</feature>
<keyword evidence="2 5" id="KW-0067">ATP-binding</keyword>
<dbReference type="PANTHER" id="PTHR43514">
    <property type="entry name" value="ABC TRANSPORTER I FAMILY MEMBER 10"/>
    <property type="match status" value="1"/>
</dbReference>
<dbReference type="InterPro" id="IPR003593">
    <property type="entry name" value="AAA+_ATPase"/>
</dbReference>
<dbReference type="Pfam" id="PF00005">
    <property type="entry name" value="ABC_tran"/>
    <property type="match status" value="2"/>
</dbReference>
<evidence type="ECO:0000256" key="1">
    <source>
        <dbReference type="ARBA" id="ARBA00022741"/>
    </source>
</evidence>
<evidence type="ECO:0000313" key="5">
    <source>
        <dbReference type="EMBL" id="KAL3233677.1"/>
    </source>
</evidence>
<evidence type="ECO:0000256" key="3">
    <source>
        <dbReference type="SAM" id="Coils"/>
    </source>
</evidence>
<dbReference type="SMART" id="SM00382">
    <property type="entry name" value="AAA"/>
    <property type="match status" value="2"/>
</dbReference>
<dbReference type="InterPro" id="IPR003439">
    <property type="entry name" value="ABC_transporter-like_ATP-bd"/>
</dbReference>
<sequence length="555" mass="63233">MTVDKCFLRITNALFRSSLRKNFPPVFKKEIKHFEINPNEKWVIWGPGKATFMDILANKYLCDPPLSLQYNIKGLDGSSDSDLIAPPRIEEVKFKGAIPTAHLSARYEYFKDEFDQTCRKFILDNAVGSNAVDYDVSITDRLVNMELYDYLVSELKLTELQDRWAMGLSNGQMRRARLARSLLKEPDLLLIDDPFLGLDPTATSIISQFLSKWGEVSDGKGFNRFHSPVVIGLRFQDPIPAWCTHICCIEDDSDIKFQGKIEEFRDTIETTRDSKEKELKEIKELRRKQAGISNSRDYTIDDILSVHPLYRHPEHEIIKMPDTIELKGLGVTYKGEPVLENLHWRVRPGSKWHIRGDNGSGKSTLLSLLTAEHPQSWNSKVVENGLPRRTGQSNYFDINSRIGMSSPELHAIVLNSSADKLNVKEFIATGFHQGSSNNFLPIYDKLNASQQKLVTMAMNYFELDLISQKKTLKELSVSEQKLALFVRSIIKMPEILILDEAFSGMEATPMTKCHEFLENWPGTVLVVAHVAEETPNCHHFLRLIAPGEYEIGDIL</sequence>
<organism evidence="5 6">
    <name type="scientific">Nakaseomyces bracarensis</name>
    <dbReference type="NCBI Taxonomy" id="273131"/>
    <lineage>
        <taxon>Eukaryota</taxon>
        <taxon>Fungi</taxon>
        <taxon>Dikarya</taxon>
        <taxon>Ascomycota</taxon>
        <taxon>Saccharomycotina</taxon>
        <taxon>Saccharomycetes</taxon>
        <taxon>Saccharomycetales</taxon>
        <taxon>Saccharomycetaceae</taxon>
        <taxon>Nakaseomyces</taxon>
    </lineage>
</organism>
<protein>
    <submittedName>
        <fullName evidence="5">ABC transporter ATP-binding protein</fullName>
    </submittedName>
</protein>
<dbReference type="PANTHER" id="PTHR43514:SF4">
    <property type="entry name" value="ABC TRANSPORTER I FAMILY MEMBER 10"/>
    <property type="match status" value="1"/>
</dbReference>